<dbReference type="Proteomes" id="UP000001302">
    <property type="component" value="Chromosome"/>
</dbReference>
<evidence type="ECO:0000256" key="3">
    <source>
        <dbReference type="ARBA" id="ARBA00022833"/>
    </source>
</evidence>
<comment type="cofactor">
    <cofactor evidence="7">
        <name>Zn(2+)</name>
        <dbReference type="ChEBI" id="CHEBI:29105"/>
    </cofactor>
    <text evidence="7">Binds 1 zinc ion per subunit.</text>
</comment>
<keyword evidence="7" id="KW-0479">Metal-binding</keyword>
<dbReference type="STRING" id="314260.PB2503_00105"/>
<feature type="binding site" evidence="7">
    <location>
        <position position="136"/>
    </location>
    <ligand>
        <name>Zn(2+)</name>
        <dbReference type="ChEBI" id="CHEBI:29105"/>
    </ligand>
</feature>
<dbReference type="GO" id="GO:0000976">
    <property type="term" value="F:transcription cis-regulatory region binding"/>
    <property type="evidence" value="ECO:0007669"/>
    <property type="project" value="TreeGrafter"/>
</dbReference>
<evidence type="ECO:0000313" key="9">
    <source>
        <dbReference type="Proteomes" id="UP000001302"/>
    </source>
</evidence>
<evidence type="ECO:0000313" key="8">
    <source>
        <dbReference type="EMBL" id="ADM10790.1"/>
    </source>
</evidence>
<dbReference type="GO" id="GO:0005829">
    <property type="term" value="C:cytosol"/>
    <property type="evidence" value="ECO:0007669"/>
    <property type="project" value="TreeGrafter"/>
</dbReference>
<dbReference type="AlphaFoldDB" id="E0THX9"/>
<evidence type="ECO:0000256" key="6">
    <source>
        <dbReference type="ARBA" id="ARBA00023163"/>
    </source>
</evidence>
<dbReference type="InterPro" id="IPR002481">
    <property type="entry name" value="FUR"/>
</dbReference>
<keyword evidence="2" id="KW-0678">Repressor</keyword>
<dbReference type="GO" id="GO:1900376">
    <property type="term" value="P:regulation of secondary metabolite biosynthetic process"/>
    <property type="evidence" value="ECO:0007669"/>
    <property type="project" value="TreeGrafter"/>
</dbReference>
<dbReference type="GO" id="GO:0008270">
    <property type="term" value="F:zinc ion binding"/>
    <property type="evidence" value="ECO:0007669"/>
    <property type="project" value="TreeGrafter"/>
</dbReference>
<sequence>MNAHRHPSTTDPTPKLPKNARRVLQILKDAGRPLTAYQVLDELRAFGVTAAPTAYRSLDRLVATGLVHRLETLSAFVACDRAECHGPAAIAVCTECRQTTEMTGDMVPGYLQGWADAEDFAIDTVAIEMLGRCADCRRNHQDP</sequence>
<organism evidence="8 9">
    <name type="scientific">Parvularcula bermudensis (strain ATCC BAA-594 / HTCC2503 / KCTC 12087)</name>
    <dbReference type="NCBI Taxonomy" id="314260"/>
    <lineage>
        <taxon>Bacteria</taxon>
        <taxon>Pseudomonadati</taxon>
        <taxon>Pseudomonadota</taxon>
        <taxon>Alphaproteobacteria</taxon>
        <taxon>Parvularculales</taxon>
        <taxon>Parvularculaceae</taxon>
        <taxon>Parvularcula</taxon>
    </lineage>
</organism>
<keyword evidence="3 7" id="KW-0862">Zinc</keyword>
<name>E0THX9_PARBH</name>
<dbReference type="KEGG" id="pbr:PB2503_00105"/>
<dbReference type="PANTHER" id="PTHR33202">
    <property type="entry name" value="ZINC UPTAKE REGULATION PROTEIN"/>
    <property type="match status" value="1"/>
</dbReference>
<evidence type="ECO:0000256" key="7">
    <source>
        <dbReference type="PIRSR" id="PIRSR602481-1"/>
    </source>
</evidence>
<evidence type="ECO:0000256" key="1">
    <source>
        <dbReference type="ARBA" id="ARBA00007957"/>
    </source>
</evidence>
<feature type="binding site" evidence="7">
    <location>
        <position position="96"/>
    </location>
    <ligand>
        <name>Zn(2+)</name>
        <dbReference type="ChEBI" id="CHEBI:29105"/>
    </ligand>
</feature>
<feature type="binding site" evidence="7">
    <location>
        <position position="133"/>
    </location>
    <ligand>
        <name>Zn(2+)</name>
        <dbReference type="ChEBI" id="CHEBI:29105"/>
    </ligand>
</feature>
<dbReference type="InterPro" id="IPR043135">
    <property type="entry name" value="Fur_C"/>
</dbReference>
<dbReference type="GO" id="GO:0045892">
    <property type="term" value="P:negative regulation of DNA-templated transcription"/>
    <property type="evidence" value="ECO:0007669"/>
    <property type="project" value="TreeGrafter"/>
</dbReference>
<keyword evidence="6" id="KW-0804">Transcription</keyword>
<accession>E0THX9</accession>
<reference evidence="8 9" key="2">
    <citation type="journal article" date="2011" name="J. Bacteriol.">
        <title>Complete genome sequence of strain HTCC2503T of Parvularcula bermudensis, the type species of the order "Parvularculales" in the class Alphaproteobacteria.</title>
        <authorList>
            <person name="Oh H.M."/>
            <person name="Kang I."/>
            <person name="Vergin K.L."/>
            <person name="Kang D."/>
            <person name="Rhee K.H."/>
            <person name="Giovannoni S.J."/>
            <person name="Cho J.C."/>
        </authorList>
    </citation>
    <scope>NUCLEOTIDE SEQUENCE [LARGE SCALE GENOMIC DNA]</scope>
    <source>
        <strain evidence="9">ATCC BAA-594 / HTCC2503 / KCTC 12087</strain>
    </source>
</reference>
<dbReference type="RefSeq" id="WP_013301764.1">
    <property type="nucleotide sequence ID" value="NC_014414.1"/>
</dbReference>
<dbReference type="PANTHER" id="PTHR33202:SF6">
    <property type="entry name" value="ZINC UPTAKE REGULATION PROTEIN"/>
    <property type="match status" value="1"/>
</dbReference>
<dbReference type="EMBL" id="CP002156">
    <property type="protein sequence ID" value="ADM10790.1"/>
    <property type="molecule type" value="Genomic_DNA"/>
</dbReference>
<dbReference type="InterPro" id="IPR036388">
    <property type="entry name" value="WH-like_DNA-bd_sf"/>
</dbReference>
<keyword evidence="5" id="KW-0238">DNA-binding</keyword>
<proteinExistence type="inferred from homology"/>
<comment type="similarity">
    <text evidence="1">Belongs to the Fur family.</text>
</comment>
<dbReference type="Gene3D" id="3.30.1490.190">
    <property type="match status" value="1"/>
</dbReference>
<dbReference type="OrthoDB" id="9801127at2"/>
<reference evidence="9" key="1">
    <citation type="submission" date="2010-08" db="EMBL/GenBank/DDBJ databases">
        <title>Genome sequence of Parvularcula bermudensis HTCC2503.</title>
        <authorList>
            <person name="Kang D.-M."/>
            <person name="Oh H.-M."/>
            <person name="Cho J.-C."/>
        </authorList>
    </citation>
    <scope>NUCLEOTIDE SEQUENCE [LARGE SCALE GENOMIC DNA]</scope>
    <source>
        <strain evidence="9">ATCC BAA-594 / HTCC2503 / KCTC 12087</strain>
    </source>
</reference>
<dbReference type="SUPFAM" id="SSF46785">
    <property type="entry name" value="Winged helix' DNA-binding domain"/>
    <property type="match status" value="1"/>
</dbReference>
<dbReference type="GO" id="GO:0003700">
    <property type="term" value="F:DNA-binding transcription factor activity"/>
    <property type="evidence" value="ECO:0007669"/>
    <property type="project" value="InterPro"/>
</dbReference>
<dbReference type="HOGENOM" id="CLU_096072_2_2_5"/>
<evidence type="ECO:0000256" key="4">
    <source>
        <dbReference type="ARBA" id="ARBA00023015"/>
    </source>
</evidence>
<protein>
    <submittedName>
        <fullName evidence="8">Uncharacterized protein</fullName>
    </submittedName>
</protein>
<dbReference type="InterPro" id="IPR036390">
    <property type="entry name" value="WH_DNA-bd_sf"/>
</dbReference>
<evidence type="ECO:0000256" key="2">
    <source>
        <dbReference type="ARBA" id="ARBA00022491"/>
    </source>
</evidence>
<dbReference type="eggNOG" id="COG0735">
    <property type="taxonomic scope" value="Bacteria"/>
</dbReference>
<keyword evidence="4" id="KW-0805">Transcription regulation</keyword>
<dbReference type="Gene3D" id="1.10.10.10">
    <property type="entry name" value="Winged helix-like DNA-binding domain superfamily/Winged helix DNA-binding domain"/>
    <property type="match status" value="1"/>
</dbReference>
<evidence type="ECO:0000256" key="5">
    <source>
        <dbReference type="ARBA" id="ARBA00023125"/>
    </source>
</evidence>
<keyword evidence="9" id="KW-1185">Reference proteome</keyword>
<feature type="binding site" evidence="7">
    <location>
        <position position="93"/>
    </location>
    <ligand>
        <name>Zn(2+)</name>
        <dbReference type="ChEBI" id="CHEBI:29105"/>
    </ligand>
</feature>
<gene>
    <name evidence="8" type="ordered locus">PB2503_00105</name>
</gene>